<evidence type="ECO:0000259" key="7">
    <source>
        <dbReference type="PROSITE" id="PS50112"/>
    </source>
</evidence>
<evidence type="ECO:0000256" key="2">
    <source>
        <dbReference type="ARBA" id="ARBA00012438"/>
    </source>
</evidence>
<dbReference type="InterPro" id="IPR013656">
    <property type="entry name" value="PAS_4"/>
</dbReference>
<feature type="domain" description="Histidine kinase" evidence="6">
    <location>
        <begin position="374"/>
        <end position="481"/>
    </location>
</feature>
<dbReference type="PROSITE" id="PS50112">
    <property type="entry name" value="PAS"/>
    <property type="match status" value="2"/>
</dbReference>
<feature type="domain" description="PAC" evidence="8">
    <location>
        <begin position="85"/>
        <end position="140"/>
    </location>
</feature>
<dbReference type="PROSITE" id="PS50109">
    <property type="entry name" value="HIS_KIN"/>
    <property type="match status" value="1"/>
</dbReference>
<evidence type="ECO:0000256" key="5">
    <source>
        <dbReference type="ARBA" id="ARBA00022777"/>
    </source>
</evidence>
<dbReference type="Gene3D" id="3.30.450.20">
    <property type="entry name" value="PAS domain"/>
    <property type="match status" value="2"/>
</dbReference>
<dbReference type="SMART" id="SM00091">
    <property type="entry name" value="PAS"/>
    <property type="match status" value="2"/>
</dbReference>
<proteinExistence type="predicted"/>
<dbReference type="PRINTS" id="PR00344">
    <property type="entry name" value="BCTRLSENSOR"/>
</dbReference>
<dbReference type="InterPro" id="IPR000700">
    <property type="entry name" value="PAS-assoc_C"/>
</dbReference>
<accession>A0ABT8M874</accession>
<comment type="catalytic activity">
    <reaction evidence="1">
        <text>ATP + protein L-histidine = ADP + protein N-phospho-L-histidine.</text>
        <dbReference type="EC" id="2.7.13.3"/>
    </reaction>
</comment>
<dbReference type="Pfam" id="PF02518">
    <property type="entry name" value="HATPase_c"/>
    <property type="match status" value="1"/>
</dbReference>
<dbReference type="PANTHER" id="PTHR43304:SF1">
    <property type="entry name" value="PAC DOMAIN-CONTAINING PROTEIN"/>
    <property type="match status" value="1"/>
</dbReference>
<dbReference type="PANTHER" id="PTHR43304">
    <property type="entry name" value="PHYTOCHROME-LIKE PROTEIN CPH1"/>
    <property type="match status" value="1"/>
</dbReference>
<dbReference type="InterPro" id="IPR035965">
    <property type="entry name" value="PAS-like_dom_sf"/>
</dbReference>
<feature type="domain" description="PAS" evidence="7">
    <location>
        <begin position="141"/>
        <end position="211"/>
    </location>
</feature>
<dbReference type="SUPFAM" id="SSF55785">
    <property type="entry name" value="PYP-like sensor domain (PAS domain)"/>
    <property type="match status" value="2"/>
</dbReference>
<feature type="domain" description="PAC" evidence="8">
    <location>
        <begin position="213"/>
        <end position="265"/>
    </location>
</feature>
<comment type="caution">
    <text evidence="9">The sequence shown here is derived from an EMBL/GenBank/DDBJ whole genome shotgun (WGS) entry which is preliminary data.</text>
</comment>
<dbReference type="Pfam" id="PF08448">
    <property type="entry name" value="PAS_4"/>
    <property type="match status" value="2"/>
</dbReference>
<keyword evidence="3" id="KW-0597">Phosphoprotein</keyword>
<evidence type="ECO:0000313" key="9">
    <source>
        <dbReference type="EMBL" id="MDN7024131.1"/>
    </source>
</evidence>
<name>A0ABT8M874_9EURY</name>
<gene>
    <name evidence="9" type="ORF">FGU65_04375</name>
</gene>
<dbReference type="Gene3D" id="3.30.565.10">
    <property type="entry name" value="Histidine kinase-like ATPase, C-terminal domain"/>
    <property type="match status" value="1"/>
</dbReference>
<dbReference type="NCBIfam" id="TIGR00229">
    <property type="entry name" value="sensory_box"/>
    <property type="match status" value="2"/>
</dbReference>
<evidence type="ECO:0000313" key="10">
    <source>
        <dbReference type="Proteomes" id="UP001168338"/>
    </source>
</evidence>
<dbReference type="InterPro" id="IPR052162">
    <property type="entry name" value="Sensor_kinase/Photoreceptor"/>
</dbReference>
<dbReference type="EMBL" id="VCYH01000002">
    <property type="protein sequence ID" value="MDN7024131.1"/>
    <property type="molecule type" value="Genomic_DNA"/>
</dbReference>
<dbReference type="GO" id="GO:0016301">
    <property type="term" value="F:kinase activity"/>
    <property type="evidence" value="ECO:0007669"/>
    <property type="project" value="UniProtKB-KW"/>
</dbReference>
<evidence type="ECO:0000259" key="8">
    <source>
        <dbReference type="PROSITE" id="PS50113"/>
    </source>
</evidence>
<dbReference type="CDD" id="cd00130">
    <property type="entry name" value="PAS"/>
    <property type="match status" value="2"/>
</dbReference>
<dbReference type="Proteomes" id="UP001168338">
    <property type="component" value="Unassembled WGS sequence"/>
</dbReference>
<protein>
    <recommendedName>
        <fullName evidence="2">histidine kinase</fullName>
        <ecNumber evidence="2">2.7.13.3</ecNumber>
    </recommendedName>
</protein>
<dbReference type="SUPFAM" id="SSF55874">
    <property type="entry name" value="ATPase domain of HSP90 chaperone/DNA topoisomerase II/histidine kinase"/>
    <property type="match status" value="1"/>
</dbReference>
<evidence type="ECO:0000259" key="6">
    <source>
        <dbReference type="PROSITE" id="PS50109"/>
    </source>
</evidence>
<keyword evidence="4" id="KW-0808">Transferase</keyword>
<keyword evidence="5 9" id="KW-0418">Kinase</keyword>
<reference evidence="9" key="1">
    <citation type="submission" date="2019-05" db="EMBL/GenBank/DDBJ databases">
        <title>Methanoculleus sp. FWC-SCC1, a methanogenic archaeon isolated from deep marine cold seep.</title>
        <authorList>
            <person name="Chen Y.-W."/>
            <person name="Chen S.-C."/>
            <person name="Teng N.-H."/>
            <person name="Lai M.-C."/>
        </authorList>
    </citation>
    <scope>NUCLEOTIDE SEQUENCE</scope>
    <source>
        <strain evidence="9">FWC-SCC1</strain>
    </source>
</reference>
<organism evidence="9 10">
    <name type="scientific">Methanoculleus frigidifontis</name>
    <dbReference type="NCBI Taxonomy" id="2584085"/>
    <lineage>
        <taxon>Archaea</taxon>
        <taxon>Methanobacteriati</taxon>
        <taxon>Methanobacteriota</taxon>
        <taxon>Stenosarchaea group</taxon>
        <taxon>Methanomicrobia</taxon>
        <taxon>Methanomicrobiales</taxon>
        <taxon>Methanomicrobiaceae</taxon>
        <taxon>Methanoculleus</taxon>
    </lineage>
</organism>
<dbReference type="InterPro" id="IPR004358">
    <property type="entry name" value="Sig_transdc_His_kin-like_C"/>
</dbReference>
<dbReference type="PROSITE" id="PS50113">
    <property type="entry name" value="PAC"/>
    <property type="match status" value="2"/>
</dbReference>
<dbReference type="SMART" id="SM00387">
    <property type="entry name" value="HATPase_c"/>
    <property type="match status" value="1"/>
</dbReference>
<sequence>MTDSKIDVGMIDQFPQPALALDYDGAVLAWNRKLEEITGVRAQEVVGKGGYEHALALFGERRPTLINTVLGQDAPAGEYYRNLTRTGESIFAESCTPLANGRVMACTAAPLYGSTGKRIGAIETFWDITEKRAAENELRRSEEMIRTMIDSLPDIFFTITYDGTFLQFSWKEAPKAGINPGDLIGKTPHALLPPPEAEFLIAAAQQVIDTGQIVSQKRTFRWHGKDCAFQMMLHPQHDASGRIVAATGVARDVTDHLQYERTVQETCQASDLYLDLLGNDIYNTSMVAATVIEMLRERLTGEEQELAHRVKATIEQNINIIKNVELLNTLSQHRPSLGPVDLDRIIRDQVRRHPGIAVRYVGEGACMIWANQLVEHIIANLISNSIKYGGMNVEIEIAIQETEEIVTLSVADNGIGIPDHLKPNIFDRFTRNGGKKPGNRGLGLHIVKTLMGQYGGRVWAADRVPGSSGEGAAIKMIFQRC</sequence>
<keyword evidence="10" id="KW-1185">Reference proteome</keyword>
<dbReference type="InterPro" id="IPR000014">
    <property type="entry name" value="PAS"/>
</dbReference>
<dbReference type="InterPro" id="IPR003594">
    <property type="entry name" value="HATPase_dom"/>
</dbReference>
<evidence type="ECO:0000256" key="3">
    <source>
        <dbReference type="ARBA" id="ARBA00022553"/>
    </source>
</evidence>
<dbReference type="InterPro" id="IPR036890">
    <property type="entry name" value="HATPase_C_sf"/>
</dbReference>
<dbReference type="InterPro" id="IPR005467">
    <property type="entry name" value="His_kinase_dom"/>
</dbReference>
<dbReference type="EC" id="2.7.13.3" evidence="2"/>
<dbReference type="CDD" id="cd00075">
    <property type="entry name" value="HATPase"/>
    <property type="match status" value="1"/>
</dbReference>
<evidence type="ECO:0000256" key="4">
    <source>
        <dbReference type="ARBA" id="ARBA00022679"/>
    </source>
</evidence>
<evidence type="ECO:0000256" key="1">
    <source>
        <dbReference type="ARBA" id="ARBA00000085"/>
    </source>
</evidence>
<feature type="domain" description="PAS" evidence="7">
    <location>
        <begin position="10"/>
        <end position="48"/>
    </location>
</feature>